<dbReference type="InterPro" id="IPR011711">
    <property type="entry name" value="GntR_C"/>
</dbReference>
<protein>
    <recommendedName>
        <fullName evidence="6">Pyruvate dehydrogenase complex repressor</fullName>
    </recommendedName>
</protein>
<dbReference type="SMART" id="SM00345">
    <property type="entry name" value="HTH_GNTR"/>
    <property type="match status" value="1"/>
</dbReference>
<evidence type="ECO:0000259" key="7">
    <source>
        <dbReference type="PROSITE" id="PS50949"/>
    </source>
</evidence>
<evidence type="ECO:0000256" key="4">
    <source>
        <dbReference type="ARBA" id="ARBA00023163"/>
    </source>
</evidence>
<evidence type="ECO:0000256" key="3">
    <source>
        <dbReference type="ARBA" id="ARBA00023125"/>
    </source>
</evidence>
<dbReference type="SUPFAM" id="SSF48008">
    <property type="entry name" value="GntR ligand-binding domain-like"/>
    <property type="match status" value="1"/>
</dbReference>
<reference evidence="8 9" key="1">
    <citation type="submission" date="2018-07" db="EMBL/GenBank/DDBJ databases">
        <authorList>
            <person name="Zhang Y."/>
            <person name="Wang L."/>
            <person name="Ma S."/>
        </authorList>
    </citation>
    <scope>NUCLEOTIDE SEQUENCE [LARGE SCALE GENOMIC DNA]</scope>
    <source>
        <strain evidence="8 9">4-2</strain>
    </source>
</reference>
<evidence type="ECO:0000313" key="8">
    <source>
        <dbReference type="EMBL" id="RMC36658.1"/>
    </source>
</evidence>
<dbReference type="Pfam" id="PF00392">
    <property type="entry name" value="GntR"/>
    <property type="match status" value="1"/>
</dbReference>
<dbReference type="PRINTS" id="PR00035">
    <property type="entry name" value="HTHGNTR"/>
</dbReference>
<keyword evidence="2" id="KW-0805">Transcription regulation</keyword>
<evidence type="ECO:0000256" key="1">
    <source>
        <dbReference type="ARBA" id="ARBA00022491"/>
    </source>
</evidence>
<keyword evidence="9" id="KW-1185">Reference proteome</keyword>
<dbReference type="RefSeq" id="WP_122111822.1">
    <property type="nucleotide sequence ID" value="NZ_QOKZ01000002.1"/>
</dbReference>
<dbReference type="PANTHER" id="PTHR43537:SF34">
    <property type="entry name" value="PYRUVATE DEHYDROGENASE COMPLEX REPRESSOR"/>
    <property type="match status" value="1"/>
</dbReference>
<feature type="domain" description="HTH gntR-type" evidence="7">
    <location>
        <begin position="9"/>
        <end position="77"/>
    </location>
</feature>
<comment type="caution">
    <text evidence="8">The sequence shown here is derived from an EMBL/GenBank/DDBJ whole genome shotgun (WGS) entry which is preliminary data.</text>
</comment>
<keyword evidence="1" id="KW-0678">Repressor</keyword>
<dbReference type="InterPro" id="IPR008920">
    <property type="entry name" value="TF_FadR/GntR_C"/>
</dbReference>
<name>A0A3M0MGC2_9RHOB</name>
<dbReference type="CDD" id="cd07377">
    <property type="entry name" value="WHTH_GntR"/>
    <property type="match status" value="1"/>
</dbReference>
<dbReference type="Proteomes" id="UP000273516">
    <property type="component" value="Unassembled WGS sequence"/>
</dbReference>
<dbReference type="Gene3D" id="1.20.120.530">
    <property type="entry name" value="GntR ligand-binding domain-like"/>
    <property type="match status" value="1"/>
</dbReference>
<dbReference type="AlphaFoldDB" id="A0A3M0MGC2"/>
<dbReference type="InterPro" id="IPR036390">
    <property type="entry name" value="WH_DNA-bd_sf"/>
</dbReference>
<keyword evidence="4" id="KW-0804">Transcription</keyword>
<comment type="function">
    <text evidence="5">Transcriptional repressor for the pyruvate dehydrogenase complex genes aceEF and lpd.</text>
</comment>
<evidence type="ECO:0000256" key="2">
    <source>
        <dbReference type="ARBA" id="ARBA00023015"/>
    </source>
</evidence>
<dbReference type="GO" id="GO:0003677">
    <property type="term" value="F:DNA binding"/>
    <property type="evidence" value="ECO:0007669"/>
    <property type="project" value="UniProtKB-KW"/>
</dbReference>
<dbReference type="GO" id="GO:0003700">
    <property type="term" value="F:DNA-binding transcription factor activity"/>
    <property type="evidence" value="ECO:0007669"/>
    <property type="project" value="InterPro"/>
</dbReference>
<dbReference type="OrthoDB" id="5450856at2"/>
<dbReference type="PROSITE" id="PS50949">
    <property type="entry name" value="HTH_GNTR"/>
    <property type="match status" value="1"/>
</dbReference>
<evidence type="ECO:0000256" key="5">
    <source>
        <dbReference type="ARBA" id="ARBA00037357"/>
    </source>
</evidence>
<dbReference type="SUPFAM" id="SSF46785">
    <property type="entry name" value="Winged helix' DNA-binding domain"/>
    <property type="match status" value="1"/>
</dbReference>
<evidence type="ECO:0000313" key="9">
    <source>
        <dbReference type="Proteomes" id="UP000273516"/>
    </source>
</evidence>
<dbReference type="InterPro" id="IPR036388">
    <property type="entry name" value="WH-like_DNA-bd_sf"/>
</dbReference>
<evidence type="ECO:0000256" key="6">
    <source>
        <dbReference type="ARBA" id="ARBA00039592"/>
    </source>
</evidence>
<dbReference type="Pfam" id="PF07729">
    <property type="entry name" value="FCD"/>
    <property type="match status" value="1"/>
</dbReference>
<organism evidence="8 9">
    <name type="scientific">Paracoccus alkanivorans</name>
    <dbReference type="NCBI Taxonomy" id="2116655"/>
    <lineage>
        <taxon>Bacteria</taxon>
        <taxon>Pseudomonadati</taxon>
        <taxon>Pseudomonadota</taxon>
        <taxon>Alphaproteobacteria</taxon>
        <taxon>Rhodobacterales</taxon>
        <taxon>Paracoccaceae</taxon>
        <taxon>Paracoccus</taxon>
    </lineage>
</organism>
<dbReference type="Gene3D" id="1.10.10.10">
    <property type="entry name" value="Winged helix-like DNA-binding domain superfamily/Winged helix DNA-binding domain"/>
    <property type="match status" value="1"/>
</dbReference>
<dbReference type="PANTHER" id="PTHR43537">
    <property type="entry name" value="TRANSCRIPTIONAL REGULATOR, GNTR FAMILY"/>
    <property type="match status" value="1"/>
</dbReference>
<dbReference type="EMBL" id="QOKZ01000002">
    <property type="protein sequence ID" value="RMC36658.1"/>
    <property type="molecule type" value="Genomic_DNA"/>
</dbReference>
<sequence>MPFQKIEAKKLSDAVIRQIEGLILQGVLSPSERLPSERDMAEAMGVSRPSLREALSRLQEDGLLVARPGSGIYVAEILGSAFSPALVRLIARHPRATADYLAFRKDLEGLAAERAAQSAGDVDLQVIDAAFRRMQAAHLRPDPQTEATLDVAFHMAIIEASHNVVALHMMRSMQELLQAGVFRNRSRIFASDAVRDRILSQHEAINTALQSRDGTAARRRIEEHLDYVAEQLTIQQRTDEQAELARLRLRHAGQES</sequence>
<dbReference type="SMART" id="SM00895">
    <property type="entry name" value="FCD"/>
    <property type="match status" value="1"/>
</dbReference>
<accession>A0A3M0MGC2</accession>
<keyword evidence="3" id="KW-0238">DNA-binding</keyword>
<dbReference type="InterPro" id="IPR000524">
    <property type="entry name" value="Tscrpt_reg_HTH_GntR"/>
</dbReference>
<proteinExistence type="predicted"/>
<gene>
    <name evidence="8" type="ORF">C9E81_06055</name>
</gene>